<dbReference type="OrthoDB" id="9806325at2"/>
<accession>A0A291PA87</accession>
<evidence type="ECO:0000256" key="4">
    <source>
        <dbReference type="ARBA" id="ARBA00022432"/>
    </source>
</evidence>
<name>A0A291PA87_9GAMM</name>
<keyword evidence="13" id="KW-1185">Reference proteome</keyword>
<comment type="pathway">
    <text evidence="1 11">Carbohydrate biosynthesis; gluconeogenesis.</text>
</comment>
<feature type="binding site" evidence="11">
    <location>
        <position position="195"/>
    </location>
    <ligand>
        <name>Mn(2+)</name>
        <dbReference type="ChEBI" id="CHEBI:29035"/>
    </ligand>
</feature>
<feature type="binding site" evidence="11">
    <location>
        <position position="279"/>
    </location>
    <ligand>
        <name>ATP</name>
        <dbReference type="ChEBI" id="CHEBI:30616"/>
    </ligand>
</feature>
<keyword evidence="4 11" id="KW-0312">Gluconeogenesis</keyword>
<dbReference type="EC" id="4.1.1.49" evidence="3 11"/>
<dbReference type="NCBIfam" id="NF006821">
    <property type="entry name" value="PRK09344.1-3"/>
    <property type="match status" value="1"/>
</dbReference>
<keyword evidence="8 11" id="KW-0464">Manganese</keyword>
<dbReference type="SUPFAM" id="SSF68923">
    <property type="entry name" value="PEP carboxykinase N-terminal domain"/>
    <property type="match status" value="1"/>
</dbReference>
<evidence type="ECO:0000256" key="5">
    <source>
        <dbReference type="ARBA" id="ARBA00022741"/>
    </source>
</evidence>
<feature type="binding site" evidence="11">
    <location>
        <position position="195"/>
    </location>
    <ligand>
        <name>substrate</name>
    </ligand>
</feature>
<evidence type="ECO:0000256" key="11">
    <source>
        <dbReference type="HAMAP-Rule" id="MF_00453"/>
    </source>
</evidence>
<dbReference type="CDD" id="cd00484">
    <property type="entry name" value="PEPCK_ATP"/>
    <property type="match status" value="1"/>
</dbReference>
<dbReference type="Gene3D" id="2.170.8.10">
    <property type="entry name" value="Phosphoenolpyruvate Carboxykinase, domain 2"/>
    <property type="match status" value="1"/>
</dbReference>
<evidence type="ECO:0000256" key="1">
    <source>
        <dbReference type="ARBA" id="ARBA00004742"/>
    </source>
</evidence>
<dbReference type="GO" id="GO:0005829">
    <property type="term" value="C:cytosol"/>
    <property type="evidence" value="ECO:0007669"/>
    <property type="project" value="TreeGrafter"/>
</dbReference>
<evidence type="ECO:0000313" key="12">
    <source>
        <dbReference type="EMBL" id="ATJ83823.1"/>
    </source>
</evidence>
<keyword evidence="11" id="KW-0963">Cytoplasm</keyword>
<dbReference type="NCBIfam" id="TIGR00224">
    <property type="entry name" value="pckA"/>
    <property type="match status" value="1"/>
</dbReference>
<evidence type="ECO:0000256" key="7">
    <source>
        <dbReference type="ARBA" id="ARBA00022840"/>
    </source>
</evidence>
<gene>
    <name evidence="11" type="primary">pckA</name>
    <name evidence="12" type="ORF">BEI_2836</name>
</gene>
<keyword evidence="7 11" id="KW-0067">ATP-binding</keyword>
<keyword evidence="5 11" id="KW-0547">Nucleotide-binding</keyword>
<feature type="binding site" evidence="11">
    <location>
        <position position="442"/>
    </location>
    <ligand>
        <name>ATP</name>
        <dbReference type="ChEBI" id="CHEBI:30616"/>
    </ligand>
</feature>
<dbReference type="AlphaFoldDB" id="A0A291PA87"/>
<feature type="binding site" evidence="11">
    <location>
        <position position="189"/>
    </location>
    <ligand>
        <name>substrate</name>
    </ligand>
</feature>
<organism evidence="12 13">
    <name type="scientific">Halomonas beimenensis</name>
    <dbReference type="NCBI Taxonomy" id="475662"/>
    <lineage>
        <taxon>Bacteria</taxon>
        <taxon>Pseudomonadati</taxon>
        <taxon>Pseudomonadota</taxon>
        <taxon>Gammaproteobacteria</taxon>
        <taxon>Oceanospirillales</taxon>
        <taxon>Halomonadaceae</taxon>
        <taxon>Halomonas</taxon>
    </lineage>
</organism>
<dbReference type="GO" id="GO:0005524">
    <property type="term" value="F:ATP binding"/>
    <property type="evidence" value="ECO:0007669"/>
    <property type="project" value="UniProtKB-UniRule"/>
</dbReference>
<dbReference type="PANTHER" id="PTHR30031">
    <property type="entry name" value="PHOSPHOENOLPYRUVATE CARBOXYKINASE ATP"/>
    <property type="match status" value="1"/>
</dbReference>
<reference evidence="12 13" key="1">
    <citation type="journal article" date="2017" name="Sci. Rep.">
        <title>Revealing the Saline Adaptation Strategies of the Halophilic Bacterium Halomonas beimenensis through High-throughput Omics and Transposon Mutagenesis Approaches.</title>
        <authorList>
            <person name="Chen Y.H."/>
            <person name="Lin S.S."/>
            <person name="Shyu Y.T."/>
        </authorList>
    </citation>
    <scope>NUCLEOTIDE SEQUENCE [LARGE SCALE GENOMIC DNA]</scope>
    <source>
        <strain evidence="12 13">NTU-111</strain>
    </source>
</reference>
<dbReference type="GO" id="GO:0016301">
    <property type="term" value="F:kinase activity"/>
    <property type="evidence" value="ECO:0007669"/>
    <property type="project" value="UniProtKB-KW"/>
</dbReference>
<dbReference type="Gene3D" id="3.40.449.10">
    <property type="entry name" value="Phosphoenolpyruvate Carboxykinase, domain 1"/>
    <property type="match status" value="1"/>
</dbReference>
<dbReference type="EMBL" id="CP021435">
    <property type="protein sequence ID" value="ATJ83823.1"/>
    <property type="molecule type" value="Genomic_DNA"/>
</dbReference>
<dbReference type="FunFam" id="2.170.8.10:FF:000001">
    <property type="entry name" value="Phosphoenolpyruvate carboxykinase (ATP)"/>
    <property type="match status" value="1"/>
</dbReference>
<dbReference type="GO" id="GO:0004612">
    <property type="term" value="F:phosphoenolpyruvate carboxykinase (ATP) activity"/>
    <property type="evidence" value="ECO:0007669"/>
    <property type="project" value="UniProtKB-UniRule"/>
</dbReference>
<evidence type="ECO:0000313" key="13">
    <source>
        <dbReference type="Proteomes" id="UP000219993"/>
    </source>
</evidence>
<keyword evidence="12" id="KW-0670">Pyruvate</keyword>
<keyword evidence="12" id="KW-0808">Transferase</keyword>
<feature type="binding site" evidence="11">
    <location>
        <position position="55"/>
    </location>
    <ligand>
        <name>substrate</name>
    </ligand>
</feature>
<dbReference type="PIRSF" id="PIRSF006294">
    <property type="entry name" value="PEP_crbxkin"/>
    <property type="match status" value="1"/>
</dbReference>
<sequence>MTTTQAAPQAASEQAAIAHVNLTTAELIERAVANGEGRLSAQGALVVNTGERTGRSPKDRFIVDEPSTRDEIDWGSVNQPFDADKFEALWDRVEAYLTGGEHYISELHVGSDPSHYQPVRVMTQTAWHNLFGRTMFVRPEAYNPSAKEEWTILNAPWFECDPARDGTRSEGCVILDFAGRRVLIAGMRYAGEMKKAMFTVQNFLLPAADVLPMHCSANVGEDGETTLFFGLSGTGKTTLSADPARFLIGDDEHGWGPGTVFNIEGGCYAKCIDLSEKNEPVIWNAIKFGTVLENVVLDDRREPDYADDSLTQNSRAAYPLEHIEKRVVENRAGEPNAIVFLTCDMSGVLPPVSVLSKEAAAYHFLSGYTAKVGSTEMGSSSGLEATFSTCFGAPFFPRPARVYADLLIKRVAEKDAQVYLVNTGWTGGAYGEGGSRFSIPTTRAIISAIQSGVLRDVETREIEGLNLSVPAAVPGVDPRLLDPRETWEDKAAYDRHLRDLAAKFVDNFKKFDGVSEAIVKAGPSLT</sequence>
<comment type="catalytic activity">
    <reaction evidence="10 11">
        <text>oxaloacetate + ATP = phosphoenolpyruvate + ADP + CO2</text>
        <dbReference type="Rhea" id="RHEA:18617"/>
        <dbReference type="ChEBI" id="CHEBI:16452"/>
        <dbReference type="ChEBI" id="CHEBI:16526"/>
        <dbReference type="ChEBI" id="CHEBI:30616"/>
        <dbReference type="ChEBI" id="CHEBI:58702"/>
        <dbReference type="ChEBI" id="CHEBI:456216"/>
        <dbReference type="EC" id="4.1.1.49"/>
    </reaction>
</comment>
<comment type="subunit">
    <text evidence="11">Monomer.</text>
</comment>
<dbReference type="PANTHER" id="PTHR30031:SF0">
    <property type="entry name" value="PHOSPHOENOLPYRUVATE CARBOXYKINASE (ATP)"/>
    <property type="match status" value="1"/>
</dbReference>
<evidence type="ECO:0000256" key="10">
    <source>
        <dbReference type="ARBA" id="ARBA00047371"/>
    </source>
</evidence>
<comment type="similarity">
    <text evidence="2 11">Belongs to the phosphoenolpyruvate carboxykinase (ATP) family.</text>
</comment>
<feature type="binding site" evidence="11">
    <location>
        <begin position="230"/>
        <end position="238"/>
    </location>
    <ligand>
        <name>ATP</name>
        <dbReference type="ChEBI" id="CHEBI:30616"/>
    </ligand>
</feature>
<feature type="binding site" evidence="11">
    <location>
        <position position="315"/>
    </location>
    <ligand>
        <name>ATP</name>
        <dbReference type="ChEBI" id="CHEBI:30616"/>
    </ligand>
</feature>
<feature type="binding site" evidence="11">
    <location>
        <position position="214"/>
    </location>
    <ligand>
        <name>ATP</name>
        <dbReference type="ChEBI" id="CHEBI:30616"/>
    </ligand>
</feature>
<keyword evidence="11" id="KW-0479">Metal-binding</keyword>
<dbReference type="RefSeq" id="WP_097790092.1">
    <property type="nucleotide sequence ID" value="NZ_BAAADT010000014.1"/>
</dbReference>
<dbReference type="Pfam" id="PF01293">
    <property type="entry name" value="PEPCK_ATP"/>
    <property type="match status" value="1"/>
</dbReference>
<dbReference type="InterPro" id="IPR001272">
    <property type="entry name" value="PEP_carboxykinase_ATP"/>
</dbReference>
<keyword evidence="6 11" id="KW-0210">Decarboxylase</keyword>
<dbReference type="HAMAP" id="MF_00453">
    <property type="entry name" value="PEPCK_ATP"/>
    <property type="match status" value="1"/>
</dbReference>
<evidence type="ECO:0000256" key="2">
    <source>
        <dbReference type="ARBA" id="ARBA00006052"/>
    </source>
</evidence>
<comment type="caution">
    <text evidence="11">Lacks conserved residue(s) required for the propagation of feature annotation.</text>
</comment>
<dbReference type="GO" id="GO:0006094">
    <property type="term" value="P:gluconeogenesis"/>
    <property type="evidence" value="ECO:0007669"/>
    <property type="project" value="UniProtKB-UniRule"/>
</dbReference>
<comment type="function">
    <text evidence="11">Involved in the gluconeogenesis. Catalyzes the conversion of oxaloacetate (OAA) to phosphoenolpyruvate (PEP) through direct phosphoryl transfer between the nucleoside triphosphate and OAA.</text>
</comment>
<dbReference type="SUPFAM" id="SSF53795">
    <property type="entry name" value="PEP carboxykinase-like"/>
    <property type="match status" value="1"/>
</dbReference>
<dbReference type="GO" id="GO:0046872">
    <property type="term" value="F:metal ion binding"/>
    <property type="evidence" value="ECO:0007669"/>
    <property type="project" value="UniProtKB-KW"/>
</dbReference>
<dbReference type="KEGG" id="hbe:BEI_2836"/>
<dbReference type="InterPro" id="IPR013035">
    <property type="entry name" value="PEP_carboxykinase_C"/>
</dbReference>
<dbReference type="Gene3D" id="3.90.228.20">
    <property type="match status" value="1"/>
</dbReference>
<dbReference type="NCBIfam" id="NF006823">
    <property type="entry name" value="PRK09344.1-5"/>
    <property type="match status" value="1"/>
</dbReference>
<feature type="binding site" evidence="11">
    <location>
        <position position="195"/>
    </location>
    <ligand>
        <name>ATP</name>
        <dbReference type="ChEBI" id="CHEBI:30616"/>
    </ligand>
</feature>
<feature type="binding site" evidence="11">
    <location>
        <position position="251"/>
    </location>
    <ligand>
        <name>Mn(2+)</name>
        <dbReference type="ChEBI" id="CHEBI:29035"/>
    </ligand>
</feature>
<evidence type="ECO:0000256" key="3">
    <source>
        <dbReference type="ARBA" id="ARBA00012363"/>
    </source>
</evidence>
<comment type="subcellular location">
    <subcellularLocation>
        <location evidence="11">Cytoplasm</location>
    </subcellularLocation>
</comment>
<dbReference type="UniPathway" id="UPA00138"/>
<dbReference type="Proteomes" id="UP000219993">
    <property type="component" value="Chromosome"/>
</dbReference>
<dbReference type="InterPro" id="IPR008210">
    <property type="entry name" value="PEP_carboxykinase_N"/>
</dbReference>
<proteinExistence type="inferred from homology"/>
<feature type="binding site" evidence="11">
    <location>
        <position position="214"/>
    </location>
    <ligand>
        <name>Mn(2+)</name>
        <dbReference type="ChEBI" id="CHEBI:29035"/>
    </ligand>
</feature>
<dbReference type="NCBIfam" id="NF006820">
    <property type="entry name" value="PRK09344.1-2"/>
    <property type="match status" value="1"/>
</dbReference>
<keyword evidence="12" id="KW-0418">Kinase</keyword>
<feature type="binding site" evidence="11">
    <location>
        <position position="315"/>
    </location>
    <ligand>
        <name>substrate</name>
    </ligand>
</feature>
<protein>
    <recommendedName>
        <fullName evidence="3 11">Phosphoenolpyruvate carboxykinase (ATP)</fullName>
        <shortName evidence="11">PCK</shortName>
        <shortName evidence="11">PEP carboxykinase</shortName>
        <shortName evidence="11">PEPCK</shortName>
        <ecNumber evidence="3 11">4.1.1.49</ecNumber>
    </recommendedName>
</protein>
<evidence type="ECO:0000256" key="9">
    <source>
        <dbReference type="ARBA" id="ARBA00023239"/>
    </source>
</evidence>
<keyword evidence="9 11" id="KW-0456">Lyase</keyword>
<comment type="cofactor">
    <cofactor evidence="11">
        <name>Mn(2+)</name>
        <dbReference type="ChEBI" id="CHEBI:29035"/>
    </cofactor>
    <text evidence="11">Binds 1 Mn(2+) ion per subunit.</text>
</comment>
<evidence type="ECO:0000256" key="8">
    <source>
        <dbReference type="ARBA" id="ARBA00023211"/>
    </source>
</evidence>
<evidence type="ECO:0000256" key="6">
    <source>
        <dbReference type="ARBA" id="ARBA00022793"/>
    </source>
</evidence>